<name>K9XU53_STAC7</name>
<accession>K9XU53</accession>
<proteinExistence type="predicted"/>
<dbReference type="Proteomes" id="UP000010473">
    <property type="component" value="Chromosome"/>
</dbReference>
<dbReference type="RefSeq" id="WP_015193262.1">
    <property type="nucleotide sequence ID" value="NC_019748.1"/>
</dbReference>
<sequence length="123" mass="14082">MKTINIVRSILSFLSFSLLIEISPVLAENYQLVGYSDDGQYTAYVDIDSIVDSGNTTKAFILWKVVEENEEREESSFMEFNCSENQWRSIDIPNSQWQFASPESMGRMVQETACSYSDNYSSN</sequence>
<protein>
    <submittedName>
        <fullName evidence="1">Uncharacterized protein</fullName>
    </submittedName>
</protein>
<evidence type="ECO:0000313" key="1">
    <source>
        <dbReference type="EMBL" id="AFZ35594.1"/>
    </source>
</evidence>
<organism evidence="1 2">
    <name type="scientific">Stanieria cyanosphaera (strain ATCC 29371 / PCC 7437)</name>
    <dbReference type="NCBI Taxonomy" id="111780"/>
    <lineage>
        <taxon>Bacteria</taxon>
        <taxon>Bacillati</taxon>
        <taxon>Cyanobacteriota</taxon>
        <taxon>Cyanophyceae</taxon>
        <taxon>Pleurocapsales</taxon>
        <taxon>Dermocarpellaceae</taxon>
        <taxon>Stanieria</taxon>
    </lineage>
</organism>
<gene>
    <name evidence="1" type="ordered locus">Sta7437_2042</name>
</gene>
<dbReference type="EMBL" id="CP003653">
    <property type="protein sequence ID" value="AFZ35594.1"/>
    <property type="molecule type" value="Genomic_DNA"/>
</dbReference>
<dbReference type="OrthoDB" id="9840214at2"/>
<dbReference type="AlphaFoldDB" id="K9XU53"/>
<evidence type="ECO:0000313" key="2">
    <source>
        <dbReference type="Proteomes" id="UP000010473"/>
    </source>
</evidence>
<keyword evidence="2" id="KW-1185">Reference proteome</keyword>
<dbReference type="HOGENOM" id="CLU_2013854_0_0_3"/>
<dbReference type="KEGG" id="scs:Sta7437_2042"/>
<reference evidence="2" key="1">
    <citation type="journal article" date="2013" name="Proc. Natl. Acad. Sci. U.S.A.">
        <title>Improving the coverage of the cyanobacterial phylum using diversity-driven genome sequencing.</title>
        <authorList>
            <person name="Shih P.M."/>
            <person name="Wu D."/>
            <person name="Latifi A."/>
            <person name="Axen S.D."/>
            <person name="Fewer D.P."/>
            <person name="Talla E."/>
            <person name="Calteau A."/>
            <person name="Cai F."/>
            <person name="Tandeau de Marsac N."/>
            <person name="Rippka R."/>
            <person name="Herdman M."/>
            <person name="Sivonen K."/>
            <person name="Coursin T."/>
            <person name="Laurent T."/>
            <person name="Goodwin L."/>
            <person name="Nolan M."/>
            <person name="Davenport K.W."/>
            <person name="Han C.S."/>
            <person name="Rubin E.M."/>
            <person name="Eisen J.A."/>
            <person name="Woyke T."/>
            <person name="Gugger M."/>
            <person name="Kerfeld C.A."/>
        </authorList>
    </citation>
    <scope>NUCLEOTIDE SEQUENCE [LARGE SCALE GENOMIC DNA]</scope>
    <source>
        <strain evidence="2">ATCC 29371 / PCC 7437</strain>
    </source>
</reference>